<dbReference type="RefSeq" id="WP_149122296.1">
    <property type="nucleotide sequence ID" value="NZ_VTFL01000001.1"/>
</dbReference>
<keyword evidence="1" id="KW-0812">Transmembrane</keyword>
<accession>A0A7V3ZKE6</accession>
<dbReference type="AlphaFoldDB" id="A0A7V3ZKE6"/>
<protein>
    <submittedName>
        <fullName evidence="2">AtpZ/AtpI family protein</fullName>
    </submittedName>
</protein>
<keyword evidence="1" id="KW-0472">Membrane</keyword>
<organism evidence="2">
    <name type="scientific">Dictyoglomus thermophilum</name>
    <dbReference type="NCBI Taxonomy" id="14"/>
    <lineage>
        <taxon>Bacteria</taxon>
        <taxon>Pseudomonadati</taxon>
        <taxon>Dictyoglomota</taxon>
        <taxon>Dictyoglomia</taxon>
        <taxon>Dictyoglomales</taxon>
        <taxon>Dictyoglomaceae</taxon>
        <taxon>Dictyoglomus</taxon>
    </lineage>
</organism>
<proteinExistence type="predicted"/>
<dbReference type="Pfam" id="PF09527">
    <property type="entry name" value="ATPase_gene1"/>
    <property type="match status" value="1"/>
</dbReference>
<dbReference type="EMBL" id="DTDV01000023">
    <property type="protein sequence ID" value="HGK24533.1"/>
    <property type="molecule type" value="Genomic_DNA"/>
</dbReference>
<evidence type="ECO:0000256" key="1">
    <source>
        <dbReference type="SAM" id="Phobius"/>
    </source>
</evidence>
<evidence type="ECO:0000313" key="2">
    <source>
        <dbReference type="EMBL" id="HGK24533.1"/>
    </source>
</evidence>
<comment type="caution">
    <text evidence="2">The sequence shown here is derived from an EMBL/GenBank/DDBJ whole genome shotgun (WGS) entry which is preliminary data.</text>
</comment>
<dbReference type="InterPro" id="IPR032820">
    <property type="entry name" value="ATPase_put"/>
</dbReference>
<sequence>MKRKKPKNIWEIFNFTFALGTGLLGSLLVGIFIGYYLDKVFKTSPVFLLAFTVLGIWVGFRDIFRFLR</sequence>
<name>A0A7V3ZKE6_DICTH</name>
<gene>
    <name evidence="2" type="ORF">ENU78_08960</name>
</gene>
<feature type="transmembrane region" description="Helical" evidence="1">
    <location>
        <begin position="43"/>
        <end position="60"/>
    </location>
</feature>
<keyword evidence="1" id="KW-1133">Transmembrane helix</keyword>
<feature type="transmembrane region" description="Helical" evidence="1">
    <location>
        <begin position="12"/>
        <end position="37"/>
    </location>
</feature>
<reference evidence="2" key="1">
    <citation type="journal article" date="2020" name="mSystems">
        <title>Genome- and Community-Level Interaction Insights into Carbon Utilization and Element Cycling Functions of Hydrothermarchaeota in Hydrothermal Sediment.</title>
        <authorList>
            <person name="Zhou Z."/>
            <person name="Liu Y."/>
            <person name="Xu W."/>
            <person name="Pan J."/>
            <person name="Luo Z.H."/>
            <person name="Li M."/>
        </authorList>
    </citation>
    <scope>NUCLEOTIDE SEQUENCE [LARGE SCALE GENOMIC DNA]</scope>
    <source>
        <strain evidence="2">SpSt-70</strain>
    </source>
</reference>